<dbReference type="EMBL" id="PFTB01000031">
    <property type="protein sequence ID" value="PJB99515.1"/>
    <property type="molecule type" value="Genomic_DNA"/>
</dbReference>
<feature type="transmembrane region" description="Helical" evidence="1">
    <location>
        <begin position="92"/>
        <end position="112"/>
    </location>
</feature>
<evidence type="ECO:0000313" key="2">
    <source>
        <dbReference type="EMBL" id="PJB99515.1"/>
    </source>
</evidence>
<feature type="transmembrane region" description="Helical" evidence="1">
    <location>
        <begin position="61"/>
        <end position="80"/>
    </location>
</feature>
<feature type="transmembrane region" description="Helical" evidence="1">
    <location>
        <begin position="118"/>
        <end position="138"/>
    </location>
</feature>
<organism evidence="2 3">
    <name type="scientific">Candidatus Nealsonbacteria bacterium CG_4_9_14_0_8_um_filter_35_12</name>
    <dbReference type="NCBI Taxonomy" id="1974692"/>
    <lineage>
        <taxon>Bacteria</taxon>
        <taxon>Candidatus Nealsoniibacteriota</taxon>
    </lineage>
</organism>
<dbReference type="SUPFAM" id="SSF103481">
    <property type="entry name" value="Multidrug resistance efflux transporter EmrE"/>
    <property type="match status" value="1"/>
</dbReference>
<keyword evidence="1" id="KW-0812">Transmembrane</keyword>
<reference evidence="3" key="1">
    <citation type="submission" date="2017-09" db="EMBL/GenBank/DDBJ databases">
        <title>Depth-based differentiation of microbial function through sediment-hosted aquifers and enrichment of novel symbionts in the deep terrestrial subsurface.</title>
        <authorList>
            <person name="Probst A.J."/>
            <person name="Ladd B."/>
            <person name="Jarett J.K."/>
            <person name="Geller-Mcgrath D.E."/>
            <person name="Sieber C.M.K."/>
            <person name="Emerson J.B."/>
            <person name="Anantharaman K."/>
            <person name="Thomas B.C."/>
            <person name="Malmstrom R."/>
            <person name="Stieglmeier M."/>
            <person name="Klingl A."/>
            <person name="Woyke T."/>
            <person name="Ryan C.M."/>
            <person name="Banfield J.F."/>
        </authorList>
    </citation>
    <scope>NUCLEOTIDE SEQUENCE [LARGE SCALE GENOMIC DNA]</scope>
</reference>
<feature type="transmembrane region" description="Helical" evidence="1">
    <location>
        <begin position="218"/>
        <end position="239"/>
    </location>
</feature>
<feature type="transmembrane region" description="Helical" evidence="1">
    <location>
        <begin position="150"/>
        <end position="172"/>
    </location>
</feature>
<feature type="transmembrane region" description="Helical" evidence="1">
    <location>
        <begin position="178"/>
        <end position="198"/>
    </location>
</feature>
<feature type="transmembrane region" description="Helical" evidence="1">
    <location>
        <begin position="37"/>
        <end position="55"/>
    </location>
</feature>
<proteinExistence type="predicted"/>
<comment type="caution">
    <text evidence="2">The sequence shown here is derived from an EMBL/GenBank/DDBJ whole genome shotgun (WGS) entry which is preliminary data.</text>
</comment>
<name>A0A2M8DMZ7_9BACT</name>
<gene>
    <name evidence="2" type="ORF">CO077_01305</name>
</gene>
<evidence type="ECO:0000256" key="1">
    <source>
        <dbReference type="SAM" id="Phobius"/>
    </source>
</evidence>
<keyword evidence="1" id="KW-0472">Membrane</keyword>
<dbReference type="InterPro" id="IPR037185">
    <property type="entry name" value="EmrE-like"/>
</dbReference>
<sequence length="307" mass="34443">MSWLLVAILAYLFLAIVSLFDRYFLVGAIPNPMVYTFYIGAIGLPICLLLLLFGITLPVKGIIILGLITGFIKILGNIFLMESIVRSEVSRAVPAIGGLMPIFSFLLFFLYFPKNEILNLYQFLAFILLVSGSVLISLKKVPGRFFSLRNLKYPIIASIIFAVSFFLMKILFLRVNFLTGFFLVLLGGGLGTLGFFVLPSFRKNLFIQRIDKKISGIFLLAQAIGGLGAVFQQYAFFLARPSQVPLINALEGIIYVFLFIFVLILSFWKPELLKEEMRGTTLFQKIFAILLIGIGLAILAKFRIITF</sequence>
<evidence type="ECO:0000313" key="3">
    <source>
        <dbReference type="Proteomes" id="UP000228875"/>
    </source>
</evidence>
<feature type="transmembrane region" description="Helical" evidence="1">
    <location>
        <begin position="245"/>
        <end position="265"/>
    </location>
</feature>
<feature type="transmembrane region" description="Helical" evidence="1">
    <location>
        <begin position="6"/>
        <end position="25"/>
    </location>
</feature>
<dbReference type="AlphaFoldDB" id="A0A2M8DMZ7"/>
<protein>
    <submittedName>
        <fullName evidence="2">Uncharacterized protein</fullName>
    </submittedName>
</protein>
<feature type="transmembrane region" description="Helical" evidence="1">
    <location>
        <begin position="286"/>
        <end position="305"/>
    </location>
</feature>
<dbReference type="Proteomes" id="UP000228875">
    <property type="component" value="Unassembled WGS sequence"/>
</dbReference>
<accession>A0A2M8DMZ7</accession>
<keyword evidence="1" id="KW-1133">Transmembrane helix</keyword>